<keyword evidence="2" id="KW-1185">Reference proteome</keyword>
<accession>A0ACC3DEI8</accession>
<gene>
    <name evidence="1" type="ORF">LTS18_001800</name>
</gene>
<organism evidence="1 2">
    <name type="scientific">Coniosporium uncinatum</name>
    <dbReference type="NCBI Taxonomy" id="93489"/>
    <lineage>
        <taxon>Eukaryota</taxon>
        <taxon>Fungi</taxon>
        <taxon>Dikarya</taxon>
        <taxon>Ascomycota</taxon>
        <taxon>Pezizomycotina</taxon>
        <taxon>Dothideomycetes</taxon>
        <taxon>Dothideomycetes incertae sedis</taxon>
        <taxon>Coniosporium</taxon>
    </lineage>
</organism>
<comment type="caution">
    <text evidence="1">The sequence shown here is derived from an EMBL/GenBank/DDBJ whole genome shotgun (WGS) entry which is preliminary data.</text>
</comment>
<name>A0ACC3DEI8_9PEZI</name>
<feature type="non-terminal residue" evidence="1">
    <location>
        <position position="322"/>
    </location>
</feature>
<proteinExistence type="predicted"/>
<evidence type="ECO:0000313" key="2">
    <source>
        <dbReference type="Proteomes" id="UP001186974"/>
    </source>
</evidence>
<dbReference type="EMBL" id="JAWDJW010005884">
    <property type="protein sequence ID" value="KAK3066345.1"/>
    <property type="molecule type" value="Genomic_DNA"/>
</dbReference>
<sequence length="322" mass="35752">MLKHLVGRGHAEFSTMRQQDSFEFLLHLLQLITRSKHPTPLQDPVEAFRFVMEQRLQCKACRKVRYKTDEQENISVPVPIRRKPKDPNAMDTTSTADPNSKEKPEEREEFEPVTLKECLDIFTADEDVELTCSSCSSKSGFTKRQRFKTFPQILAVNARRFELVNWLPTKCDVPVVVGDDPISFDDYKSQGLRPDEEELPEDVAGGTSGGSTFAPNEMAMEMLQAMGFPRVRCEKALHATGNSDAEAASNWLFQHMEDPDIDEPMDLGGGGGGGGAGSTIDPANIEALGNMGFNAPQARQALKETGGDMERAVDWLFSHPDA</sequence>
<reference evidence="1" key="1">
    <citation type="submission" date="2024-09" db="EMBL/GenBank/DDBJ databases">
        <title>Black Yeasts Isolated from many extreme environments.</title>
        <authorList>
            <person name="Coleine C."/>
            <person name="Stajich J.E."/>
            <person name="Selbmann L."/>
        </authorList>
    </citation>
    <scope>NUCLEOTIDE SEQUENCE</scope>
    <source>
        <strain evidence="1">CCFEE 5737</strain>
    </source>
</reference>
<evidence type="ECO:0000313" key="1">
    <source>
        <dbReference type="EMBL" id="KAK3066345.1"/>
    </source>
</evidence>
<dbReference type="Proteomes" id="UP001186974">
    <property type="component" value="Unassembled WGS sequence"/>
</dbReference>
<protein>
    <submittedName>
        <fullName evidence="1">Uncharacterized protein</fullName>
    </submittedName>
</protein>